<dbReference type="PANTHER" id="PTHR33602">
    <property type="entry name" value="REGULATORY PROTEIN RECX FAMILY PROTEIN"/>
    <property type="match status" value="1"/>
</dbReference>
<feature type="domain" description="RecX third three-helical" evidence="7">
    <location>
        <begin position="159"/>
        <end position="204"/>
    </location>
</feature>
<comment type="subcellular location">
    <subcellularLocation>
        <location evidence="1 5">Cytoplasm</location>
    </subcellularLocation>
</comment>
<reference evidence="9" key="1">
    <citation type="journal article" date="2013" name="Int. J. Syst. Evol. Microbiol.">
        <title>Polycladomyces abyssicola gen. nov., sp. nov., a thermophilic filamentous bacterium isolated from hemipelagic sediment.</title>
        <authorList>
            <person name="Tsubouchi T."/>
            <person name="Shimane Y."/>
            <person name="Mori K."/>
            <person name="Usui K."/>
            <person name="Hiraki T."/>
            <person name="Tame A."/>
            <person name="Uematsu K."/>
            <person name="Maruyama T."/>
            <person name="Hatada Y."/>
        </authorList>
    </citation>
    <scope>NUCLEOTIDE SEQUENCE</scope>
    <source>
        <strain evidence="9">JIR-001</strain>
    </source>
</reference>
<comment type="function">
    <text evidence="5">Modulates RecA activity.</text>
</comment>
<sequence length="216" mass="25493">MNQEPGTIIRIERQPGTTARYRVFIEGCEPVSVHEDVLVKMRLTKGRRVDPVEIDAVLEEEERNKVWQAALKYLQYKPRTAWEVERYLVGKGFAAPHVRAAMDKLNRYGYIDDRRFAAAWVEQRRGNGRGRLLLRKELEQKGIAADIINEVLAEVPEEADQELARSLAEKRYERLRRYPWPTVERRLGHYLLRRGFPQSLVCSILQHYRERHRDSQ</sequence>
<evidence type="ECO:0000256" key="2">
    <source>
        <dbReference type="ARBA" id="ARBA00009695"/>
    </source>
</evidence>
<organism evidence="9 10">
    <name type="scientific">Polycladomyces abyssicola</name>
    <dbReference type="NCBI Taxonomy" id="1125966"/>
    <lineage>
        <taxon>Bacteria</taxon>
        <taxon>Bacillati</taxon>
        <taxon>Bacillota</taxon>
        <taxon>Bacilli</taxon>
        <taxon>Bacillales</taxon>
        <taxon>Thermoactinomycetaceae</taxon>
        <taxon>Polycladomyces</taxon>
    </lineage>
</organism>
<evidence type="ECO:0000256" key="4">
    <source>
        <dbReference type="ARBA" id="ARBA00022490"/>
    </source>
</evidence>
<dbReference type="HAMAP" id="MF_01114">
    <property type="entry name" value="RecX"/>
    <property type="match status" value="1"/>
</dbReference>
<comment type="similarity">
    <text evidence="2 5">Belongs to the RecX family.</text>
</comment>
<dbReference type="GO" id="GO:0006282">
    <property type="term" value="P:regulation of DNA repair"/>
    <property type="evidence" value="ECO:0007669"/>
    <property type="project" value="UniProtKB-UniRule"/>
</dbReference>
<evidence type="ECO:0000256" key="5">
    <source>
        <dbReference type="HAMAP-Rule" id="MF_01114"/>
    </source>
</evidence>
<dbReference type="InterPro" id="IPR053925">
    <property type="entry name" value="RecX_HTH_3rd"/>
</dbReference>
<dbReference type="KEGG" id="pabs:JIR001_17950"/>
<keyword evidence="10" id="KW-1185">Reference proteome</keyword>
<dbReference type="PANTHER" id="PTHR33602:SF1">
    <property type="entry name" value="REGULATORY PROTEIN RECX FAMILY PROTEIN"/>
    <property type="match status" value="1"/>
</dbReference>
<dbReference type="EMBL" id="AP024601">
    <property type="protein sequence ID" value="BCU82012.1"/>
    <property type="molecule type" value="Genomic_DNA"/>
</dbReference>
<reference evidence="9" key="2">
    <citation type="journal article" date="2021" name="Microbiol. Resour. Announc.">
        <title>Complete Genome Sequence of Polycladomyces abyssicola JIR-001T, Isolated from Hemipelagic Sediment in Deep Seawater.</title>
        <authorList>
            <person name="Tsubouchi T."/>
            <person name="Kaneko Y."/>
        </authorList>
    </citation>
    <scope>NUCLEOTIDE SEQUENCE</scope>
    <source>
        <strain evidence="9">JIR-001</strain>
    </source>
</reference>
<protein>
    <recommendedName>
        <fullName evidence="3 5">Regulatory protein RecX</fullName>
    </recommendedName>
</protein>
<evidence type="ECO:0000259" key="7">
    <source>
        <dbReference type="Pfam" id="PF21981"/>
    </source>
</evidence>
<evidence type="ECO:0000259" key="8">
    <source>
        <dbReference type="Pfam" id="PF21982"/>
    </source>
</evidence>
<evidence type="ECO:0000313" key="10">
    <source>
        <dbReference type="Proteomes" id="UP000677436"/>
    </source>
</evidence>
<dbReference type="InterPro" id="IPR053924">
    <property type="entry name" value="RecX_HTH_2nd"/>
</dbReference>
<dbReference type="Pfam" id="PF02631">
    <property type="entry name" value="RecX_HTH2"/>
    <property type="match status" value="1"/>
</dbReference>
<keyword evidence="4 5" id="KW-0963">Cytoplasm</keyword>
<gene>
    <name evidence="5 9" type="primary">recX</name>
    <name evidence="9" type="ORF">JIR001_17950</name>
</gene>
<feature type="domain" description="RecX first three-helical" evidence="8">
    <location>
        <begin position="67"/>
        <end position="105"/>
    </location>
</feature>
<proteinExistence type="inferred from homology"/>
<dbReference type="InterPro" id="IPR053926">
    <property type="entry name" value="RecX_HTH_1st"/>
</dbReference>
<evidence type="ECO:0000256" key="3">
    <source>
        <dbReference type="ARBA" id="ARBA00018111"/>
    </source>
</evidence>
<name>A0A8D5UHF8_9BACL</name>
<dbReference type="GO" id="GO:0005737">
    <property type="term" value="C:cytoplasm"/>
    <property type="evidence" value="ECO:0007669"/>
    <property type="project" value="UniProtKB-SubCell"/>
</dbReference>
<dbReference type="InterPro" id="IPR003783">
    <property type="entry name" value="Regulatory_RecX"/>
</dbReference>
<evidence type="ECO:0000313" key="9">
    <source>
        <dbReference type="EMBL" id="BCU82012.1"/>
    </source>
</evidence>
<dbReference type="Gene3D" id="1.10.10.10">
    <property type="entry name" value="Winged helix-like DNA-binding domain superfamily/Winged helix DNA-binding domain"/>
    <property type="match status" value="3"/>
</dbReference>
<feature type="domain" description="RecX second three-helical" evidence="6">
    <location>
        <begin position="112"/>
        <end position="152"/>
    </location>
</feature>
<accession>A0A8D5UHF8</accession>
<dbReference type="InterPro" id="IPR036388">
    <property type="entry name" value="WH-like_DNA-bd_sf"/>
</dbReference>
<dbReference type="RefSeq" id="WP_212772405.1">
    <property type="nucleotide sequence ID" value="NZ_AP024601.1"/>
</dbReference>
<evidence type="ECO:0000256" key="1">
    <source>
        <dbReference type="ARBA" id="ARBA00004496"/>
    </source>
</evidence>
<evidence type="ECO:0000259" key="6">
    <source>
        <dbReference type="Pfam" id="PF02631"/>
    </source>
</evidence>
<dbReference type="AlphaFoldDB" id="A0A8D5UHF8"/>
<dbReference type="Proteomes" id="UP000677436">
    <property type="component" value="Chromosome"/>
</dbReference>
<dbReference type="Pfam" id="PF21981">
    <property type="entry name" value="RecX_HTH3"/>
    <property type="match status" value="1"/>
</dbReference>
<dbReference type="Pfam" id="PF21982">
    <property type="entry name" value="RecX_HTH1"/>
    <property type="match status" value="1"/>
</dbReference>